<protein>
    <submittedName>
        <fullName evidence="3">Right-handed parallel beta-helix repeat-containing protein</fullName>
    </submittedName>
</protein>
<dbReference type="SUPFAM" id="SSF51126">
    <property type="entry name" value="Pectin lyase-like"/>
    <property type="match status" value="1"/>
</dbReference>
<accession>A0ABS8AQQ4</accession>
<keyword evidence="4" id="KW-1185">Reference proteome</keyword>
<feature type="chain" id="PRO_5047488646" evidence="1">
    <location>
        <begin position="27"/>
        <end position="983"/>
    </location>
</feature>
<dbReference type="EMBL" id="JAJADR010000002">
    <property type="protein sequence ID" value="MCB2408530.1"/>
    <property type="molecule type" value="Genomic_DNA"/>
</dbReference>
<dbReference type="SMART" id="SM00710">
    <property type="entry name" value="PbH1"/>
    <property type="match status" value="7"/>
</dbReference>
<evidence type="ECO:0000313" key="4">
    <source>
        <dbReference type="Proteomes" id="UP001165296"/>
    </source>
</evidence>
<comment type="caution">
    <text evidence="3">The sequence shown here is derived from an EMBL/GenBank/DDBJ whole genome shotgun (WGS) entry which is preliminary data.</text>
</comment>
<dbReference type="NCBIfam" id="TIGR04183">
    <property type="entry name" value="Por_Secre_tail"/>
    <property type="match status" value="1"/>
</dbReference>
<evidence type="ECO:0000256" key="1">
    <source>
        <dbReference type="SAM" id="SignalP"/>
    </source>
</evidence>
<feature type="domain" description="Right handed beta helix" evidence="2">
    <location>
        <begin position="127"/>
        <end position="274"/>
    </location>
</feature>
<organism evidence="3 4">
    <name type="scientific">Hymenobacter lucidus</name>
    <dbReference type="NCBI Taxonomy" id="2880930"/>
    <lineage>
        <taxon>Bacteria</taxon>
        <taxon>Pseudomonadati</taxon>
        <taxon>Bacteroidota</taxon>
        <taxon>Cytophagia</taxon>
        <taxon>Cytophagales</taxon>
        <taxon>Hymenobacteraceae</taxon>
        <taxon>Hymenobacter</taxon>
    </lineage>
</organism>
<dbReference type="InterPro" id="IPR039448">
    <property type="entry name" value="Beta_helix"/>
</dbReference>
<feature type="signal peptide" evidence="1">
    <location>
        <begin position="1"/>
        <end position="26"/>
    </location>
</feature>
<dbReference type="InterPro" id="IPR006626">
    <property type="entry name" value="PbH1"/>
</dbReference>
<keyword evidence="1" id="KW-0732">Signal</keyword>
<dbReference type="InterPro" id="IPR011050">
    <property type="entry name" value="Pectin_lyase_fold/virulence"/>
</dbReference>
<evidence type="ECO:0000313" key="3">
    <source>
        <dbReference type="EMBL" id="MCB2408530.1"/>
    </source>
</evidence>
<dbReference type="Proteomes" id="UP001165296">
    <property type="component" value="Unassembled WGS sequence"/>
</dbReference>
<dbReference type="InterPro" id="IPR026444">
    <property type="entry name" value="Secre_tail"/>
</dbReference>
<reference evidence="3" key="1">
    <citation type="submission" date="2021-10" db="EMBL/GenBank/DDBJ databases">
        <authorList>
            <person name="Dean J.D."/>
            <person name="Kim M.K."/>
            <person name="Newey C.N."/>
            <person name="Stoker T.S."/>
            <person name="Thompson D.W."/>
            <person name="Grose J.H."/>
        </authorList>
    </citation>
    <scope>NUCLEOTIDE SEQUENCE</scope>
    <source>
        <strain evidence="3">BT178</strain>
    </source>
</reference>
<name>A0ABS8AQQ4_9BACT</name>
<dbReference type="Gene3D" id="2.60.40.10">
    <property type="entry name" value="Immunoglobulins"/>
    <property type="match status" value="1"/>
</dbReference>
<evidence type="ECO:0000259" key="2">
    <source>
        <dbReference type="Pfam" id="PF13229"/>
    </source>
</evidence>
<dbReference type="RefSeq" id="WP_226175648.1">
    <property type="nucleotide sequence ID" value="NZ_JAJADR010000002.1"/>
</dbReference>
<dbReference type="Gene3D" id="2.160.20.10">
    <property type="entry name" value="Single-stranded right-handed beta-helix, Pectin lyase-like"/>
    <property type="match status" value="1"/>
</dbReference>
<sequence>MKHSVRLLPFFLLQFLAGEFLPAAQAQPSRPAAAALYVNDAAQIGDAFTTATGNDATGNGSSSAPYATVAQALANADATTTTIFIDAGTYPERVVLNKNISLQGVDTARTVFDGGLAPSDIQTQETGIFITAVGGTPGNPVTIADLKVRAYDYGIQNDNQVNHVNFLIEDVAVTQNRQFGIYWNGQLTFTENITFRRVRATKTALEPNTRNNGAGRGLFLVNGNKINITIEDGVFEQNRRAGIDINDGSVSGLIIRNNRLGFNLGPGIAVLGAAGLRDGGGNFLTPAALIENNFIRNNASNGLELKSCTGTGRSSGPGSFVVRNNYVVRTIGAPTNLAEDNAGLAFVDRDRNVIITGGGVTGDLTTGGAYIQNNIVRGYLADALRTFIGINGFGMVLEGPNNKVFGNVVAQCQRGIQVQDRPANSTGSTAFFDIDRNASLSSVGDSIQRNRLDSCTTAIRAVNLTSLVNASLNWLGSSTATTVRGASGQNGLVITLGGPATSFAQVSSLGATGRLDYTPFLHTSTDMAATAGFQGNFSYLHVDGFGPNMGADSRLQEGLTNVEEAGTLELVATTYDGTATVTKTVTLTNDGATTLQNLLLNAPAKTASLAAPFSLSGNLTLTSGLLNTSAGLLTLTAGATATEGNAASYVNGPLRKLGNTAFVFPIGKGGVWARLAISAPADAASAFTGEYFATRYATLTAAPPLSEPSYVEYWNLDRTGSTSPVGVRLYWENSGRSGINEFSNDLQVARFDGSTWVTEGNGGLGGTLPAGSVASAGPVASFGPFTFGSLSPNVNPLPVELVAFTAIERQPGVVTLDWRTAAEKNNKGFAVERSIDATKWQQLAFVEGQGTVTKTSSYTYRDQLDDVAAPLLYYRLRQVDTDGQVSYSPVASVARGTESAQAVTFALVPNPATSYTTLRLSAPVTGPLQVAITDLAGRSVLRTEVRDPARQQLTLPATLPVGTYLVRVTGPGVSGRALRLVKQ</sequence>
<gene>
    <name evidence="3" type="ORF">LGH74_11130</name>
</gene>
<dbReference type="InterPro" id="IPR013783">
    <property type="entry name" value="Ig-like_fold"/>
</dbReference>
<proteinExistence type="predicted"/>
<dbReference type="Pfam" id="PF13229">
    <property type="entry name" value="Beta_helix"/>
    <property type="match status" value="1"/>
</dbReference>
<dbReference type="InterPro" id="IPR012334">
    <property type="entry name" value="Pectin_lyas_fold"/>
</dbReference>